<dbReference type="InterPro" id="IPR008978">
    <property type="entry name" value="HSP20-like_chaperone"/>
</dbReference>
<dbReference type="GO" id="GO:0050220">
    <property type="term" value="F:prostaglandin-E synthase activity"/>
    <property type="evidence" value="ECO:0007669"/>
    <property type="project" value="UniProtKB-EC"/>
</dbReference>
<dbReference type="GO" id="GO:0006457">
    <property type="term" value="P:protein folding"/>
    <property type="evidence" value="ECO:0007669"/>
    <property type="project" value="TreeGrafter"/>
</dbReference>
<evidence type="ECO:0000256" key="13">
    <source>
        <dbReference type="ARBA" id="ARBA00025733"/>
    </source>
</evidence>
<comment type="catalytic activity">
    <reaction evidence="1">
        <text>prostaglandin H2 = prostaglandin E2</text>
        <dbReference type="Rhea" id="RHEA:12893"/>
        <dbReference type="ChEBI" id="CHEBI:57405"/>
        <dbReference type="ChEBI" id="CHEBI:606564"/>
        <dbReference type="EC" id="5.3.99.3"/>
    </reaction>
</comment>
<comment type="similarity">
    <text evidence="13">Belongs to the p23/wos2 family.</text>
</comment>
<dbReference type="FunFam" id="2.60.40.790:FF:000003">
    <property type="entry name" value="prostaglandin E synthase 3"/>
    <property type="match status" value="1"/>
</dbReference>
<proteinExistence type="inferred from homology"/>
<dbReference type="InterPro" id="IPR007052">
    <property type="entry name" value="CS_dom"/>
</dbReference>
<protein>
    <recommendedName>
        <fullName evidence="14">Prostaglandin E synthase 3</fullName>
        <ecNumber evidence="4">5.3.99.3</ecNumber>
    </recommendedName>
    <alternativeName>
        <fullName evidence="15">Cytosolic prostaglandin E2 synthase</fullName>
    </alternativeName>
</protein>
<dbReference type="GO" id="GO:0005829">
    <property type="term" value="C:cytosol"/>
    <property type="evidence" value="ECO:0007669"/>
    <property type="project" value="TreeGrafter"/>
</dbReference>
<name>A0A3B4BKU6_9GOBI</name>
<dbReference type="GO" id="GO:0051087">
    <property type="term" value="F:protein-folding chaperone binding"/>
    <property type="evidence" value="ECO:0007669"/>
    <property type="project" value="TreeGrafter"/>
</dbReference>
<keyword evidence="12" id="KW-0413">Isomerase</keyword>
<evidence type="ECO:0000256" key="2">
    <source>
        <dbReference type="ARBA" id="ARBA00004496"/>
    </source>
</evidence>
<keyword evidence="6" id="KW-0644">Prostaglandin metabolism</keyword>
<keyword evidence="5" id="KW-0963">Cytoplasm</keyword>
<keyword evidence="11" id="KW-0275">Fatty acid biosynthesis</keyword>
<dbReference type="PANTHER" id="PTHR22932">
    <property type="entry name" value="TELOMERASE-BINDING PROTEIN P23 HSP90 CO-CHAPERONE"/>
    <property type="match status" value="1"/>
</dbReference>
<keyword evidence="9" id="KW-0276">Fatty acid metabolism</keyword>
<evidence type="ECO:0000259" key="16">
    <source>
        <dbReference type="PROSITE" id="PS51203"/>
    </source>
</evidence>
<dbReference type="EC" id="5.3.99.3" evidence="4"/>
<dbReference type="Pfam" id="PF04969">
    <property type="entry name" value="CS"/>
    <property type="match status" value="1"/>
</dbReference>
<evidence type="ECO:0000256" key="4">
    <source>
        <dbReference type="ARBA" id="ARBA00012203"/>
    </source>
</evidence>
<evidence type="ECO:0000256" key="8">
    <source>
        <dbReference type="ARBA" id="ARBA00022585"/>
    </source>
</evidence>
<dbReference type="GO" id="GO:0001516">
    <property type="term" value="P:prostaglandin biosynthetic process"/>
    <property type="evidence" value="ECO:0007669"/>
    <property type="project" value="UniProtKB-KW"/>
</dbReference>
<evidence type="ECO:0000256" key="6">
    <source>
        <dbReference type="ARBA" id="ARBA00022501"/>
    </source>
</evidence>
<comment type="subcellular location">
    <subcellularLocation>
        <location evidence="2">Cytoplasm</location>
    </subcellularLocation>
</comment>
<evidence type="ECO:0000256" key="1">
    <source>
        <dbReference type="ARBA" id="ARBA00000609"/>
    </source>
</evidence>
<dbReference type="Ensembl" id="ENSPMGT00000030938.1">
    <property type="protein sequence ID" value="ENSPMGP00000029065.1"/>
    <property type="gene ID" value="ENSPMGG00000023393.1"/>
</dbReference>
<evidence type="ECO:0000256" key="3">
    <source>
        <dbReference type="ARBA" id="ARBA00004702"/>
    </source>
</evidence>
<dbReference type="GO" id="GO:0007004">
    <property type="term" value="P:telomere maintenance via telomerase"/>
    <property type="evidence" value="ECO:0007669"/>
    <property type="project" value="TreeGrafter"/>
</dbReference>
<dbReference type="SUPFAM" id="SSF49764">
    <property type="entry name" value="HSP20-like chaperones"/>
    <property type="match status" value="1"/>
</dbReference>
<keyword evidence="8" id="KW-0643">Prostaglandin biosynthesis</keyword>
<feature type="domain" description="CS" evidence="16">
    <location>
        <begin position="5"/>
        <end position="94"/>
    </location>
</feature>
<dbReference type="InterPro" id="IPR045250">
    <property type="entry name" value="p23-like"/>
</dbReference>
<dbReference type="GO" id="GO:1905323">
    <property type="term" value="P:telomerase holoenzyme complex assembly"/>
    <property type="evidence" value="ECO:0007669"/>
    <property type="project" value="TreeGrafter"/>
</dbReference>
<dbReference type="GO" id="GO:0051131">
    <property type="term" value="P:chaperone-mediated protein complex assembly"/>
    <property type="evidence" value="ECO:0007669"/>
    <property type="project" value="TreeGrafter"/>
</dbReference>
<keyword evidence="18" id="KW-1185">Reference proteome</keyword>
<evidence type="ECO:0000313" key="18">
    <source>
        <dbReference type="Proteomes" id="UP000261520"/>
    </source>
</evidence>
<reference evidence="17" key="1">
    <citation type="submission" date="2025-08" db="UniProtKB">
        <authorList>
            <consortium name="Ensembl"/>
        </authorList>
    </citation>
    <scope>IDENTIFICATION</scope>
</reference>
<evidence type="ECO:0000256" key="15">
    <source>
        <dbReference type="ARBA" id="ARBA00042997"/>
    </source>
</evidence>
<dbReference type="AlphaFoldDB" id="A0A3B4BKU6"/>
<accession>A0A3B4BKU6</accession>
<dbReference type="Proteomes" id="UP000261520">
    <property type="component" value="Unplaced"/>
</dbReference>
<evidence type="ECO:0000256" key="10">
    <source>
        <dbReference type="ARBA" id="ARBA00023098"/>
    </source>
</evidence>
<organism evidence="17 18">
    <name type="scientific">Periophthalmus magnuspinnatus</name>
    <dbReference type="NCBI Taxonomy" id="409849"/>
    <lineage>
        <taxon>Eukaryota</taxon>
        <taxon>Metazoa</taxon>
        <taxon>Chordata</taxon>
        <taxon>Craniata</taxon>
        <taxon>Vertebrata</taxon>
        <taxon>Euteleostomi</taxon>
        <taxon>Actinopterygii</taxon>
        <taxon>Neopterygii</taxon>
        <taxon>Teleostei</taxon>
        <taxon>Neoteleostei</taxon>
        <taxon>Acanthomorphata</taxon>
        <taxon>Gobiaria</taxon>
        <taxon>Gobiiformes</taxon>
        <taxon>Gobioidei</taxon>
        <taxon>Gobiidae</taxon>
        <taxon>Oxudercinae</taxon>
        <taxon>Periophthalmus</taxon>
    </lineage>
</organism>
<evidence type="ECO:0000256" key="5">
    <source>
        <dbReference type="ARBA" id="ARBA00022490"/>
    </source>
</evidence>
<evidence type="ECO:0000256" key="7">
    <source>
        <dbReference type="ARBA" id="ARBA00022516"/>
    </source>
</evidence>
<dbReference type="GO" id="GO:0005634">
    <property type="term" value="C:nucleus"/>
    <property type="evidence" value="ECO:0007669"/>
    <property type="project" value="TreeGrafter"/>
</dbReference>
<evidence type="ECO:0000256" key="12">
    <source>
        <dbReference type="ARBA" id="ARBA00023235"/>
    </source>
</evidence>
<dbReference type="STRING" id="409849.ENSPMGP00000029065"/>
<dbReference type="GO" id="GO:0051879">
    <property type="term" value="F:Hsp90 protein binding"/>
    <property type="evidence" value="ECO:0007669"/>
    <property type="project" value="InterPro"/>
</dbReference>
<evidence type="ECO:0000256" key="14">
    <source>
        <dbReference type="ARBA" id="ARBA00040552"/>
    </source>
</evidence>
<reference evidence="17" key="2">
    <citation type="submission" date="2025-09" db="UniProtKB">
        <authorList>
            <consortium name="Ensembl"/>
        </authorList>
    </citation>
    <scope>IDENTIFICATION</scope>
</reference>
<evidence type="ECO:0000256" key="9">
    <source>
        <dbReference type="ARBA" id="ARBA00022832"/>
    </source>
</evidence>
<dbReference type="PANTHER" id="PTHR22932:SF3">
    <property type="entry name" value="PROSTAGLANDIN E SYNTHASE 3"/>
    <property type="match status" value="1"/>
</dbReference>
<dbReference type="PROSITE" id="PS51203">
    <property type="entry name" value="CS"/>
    <property type="match status" value="1"/>
</dbReference>
<keyword evidence="7" id="KW-0444">Lipid biosynthesis</keyword>
<keyword evidence="10" id="KW-0443">Lipid metabolism</keyword>
<evidence type="ECO:0000313" key="17">
    <source>
        <dbReference type="Ensembl" id="ENSPMGP00000029065.1"/>
    </source>
</evidence>
<sequence>FSVNRYPAPAKWYDRRDAVFVEFCVEDSRDVKVNFEKSKLDFSCVSGTDNVKHQNEIELFGEIDPKESKHRRTDRSVLCCVRKAEPGKTWLRLTKAKAKCNWLSLDFNNWKDWENDSDEDLSGFDKFSEVSKDIKGVHESGDSDDDRKYLHYFSSLYVVLFSNTGCLMADESLRSALNLLVHFSETPDLE</sequence>
<dbReference type="Gene3D" id="2.60.40.790">
    <property type="match status" value="1"/>
</dbReference>
<evidence type="ECO:0000256" key="11">
    <source>
        <dbReference type="ARBA" id="ARBA00023160"/>
    </source>
</evidence>
<comment type="pathway">
    <text evidence="3">Lipid metabolism; prostaglandin biosynthesis.</text>
</comment>